<dbReference type="AlphaFoldDB" id="A0A9D1CGP3"/>
<name>A0A9D1CGP3_9FIRM</name>
<protein>
    <recommendedName>
        <fullName evidence="3">G:T/U mismatch-specific uracil/thymine DNA-glycosylase</fullName>
    </recommendedName>
</protein>
<evidence type="ECO:0000313" key="1">
    <source>
        <dbReference type="EMBL" id="HIQ60890.1"/>
    </source>
</evidence>
<organism evidence="1 2">
    <name type="scientific">Candidatus Enterenecus faecium</name>
    <dbReference type="NCBI Taxonomy" id="2840780"/>
    <lineage>
        <taxon>Bacteria</taxon>
        <taxon>Bacillati</taxon>
        <taxon>Bacillota</taxon>
        <taxon>Clostridia</taxon>
        <taxon>Eubacteriales</taxon>
        <taxon>Candidatus Enterenecus</taxon>
    </lineage>
</organism>
<evidence type="ECO:0000313" key="2">
    <source>
        <dbReference type="Proteomes" id="UP000886879"/>
    </source>
</evidence>
<gene>
    <name evidence="1" type="ORF">IAD31_04765</name>
</gene>
<accession>A0A9D1CGP3</accession>
<dbReference type="SUPFAM" id="SSF52141">
    <property type="entry name" value="Uracil-DNA glycosylase-like"/>
    <property type="match status" value="1"/>
</dbReference>
<sequence>MEETVRSIHPYEPYIPEGATKLIIGTMPPFRFCTSGGRALHDNDVDFYYGSRDNSFWKLLSEVTGTTLEFVNTTEAVNQRKQLLQELHIGITDIVGSCIHRNGKSDDASLISIEPKPLDKLLLEYPNIEELIYTSRAEVKKLINRFFADKGPHPRRKDNAWEENVWINGRPYGVTRLYSPSPIALWSVSADARLEQYRRVFIAGSI</sequence>
<reference evidence="1" key="2">
    <citation type="journal article" date="2021" name="PeerJ">
        <title>Extensive microbial diversity within the chicken gut microbiome revealed by metagenomics and culture.</title>
        <authorList>
            <person name="Gilroy R."/>
            <person name="Ravi A."/>
            <person name="Getino M."/>
            <person name="Pursley I."/>
            <person name="Horton D.L."/>
            <person name="Alikhan N.F."/>
            <person name="Baker D."/>
            <person name="Gharbi K."/>
            <person name="Hall N."/>
            <person name="Watson M."/>
            <person name="Adriaenssens E.M."/>
            <person name="Foster-Nyarko E."/>
            <person name="Jarju S."/>
            <person name="Secka A."/>
            <person name="Antonio M."/>
            <person name="Oren A."/>
            <person name="Chaudhuri R.R."/>
            <person name="La Ragione R."/>
            <person name="Hildebrand F."/>
            <person name="Pallen M.J."/>
        </authorList>
    </citation>
    <scope>NUCLEOTIDE SEQUENCE</scope>
    <source>
        <strain evidence="1">ChiGjej2B2-12916</strain>
    </source>
</reference>
<dbReference type="InterPro" id="IPR036895">
    <property type="entry name" value="Uracil-DNA_glycosylase-like_sf"/>
</dbReference>
<proteinExistence type="predicted"/>
<dbReference type="EMBL" id="DVFO01000046">
    <property type="protein sequence ID" value="HIQ60890.1"/>
    <property type="molecule type" value="Genomic_DNA"/>
</dbReference>
<evidence type="ECO:0008006" key="3">
    <source>
        <dbReference type="Google" id="ProtNLM"/>
    </source>
</evidence>
<comment type="caution">
    <text evidence="1">The sequence shown here is derived from an EMBL/GenBank/DDBJ whole genome shotgun (WGS) entry which is preliminary data.</text>
</comment>
<dbReference type="Proteomes" id="UP000886879">
    <property type="component" value="Unassembled WGS sequence"/>
</dbReference>
<reference evidence="1" key="1">
    <citation type="submission" date="2020-10" db="EMBL/GenBank/DDBJ databases">
        <authorList>
            <person name="Gilroy R."/>
        </authorList>
    </citation>
    <scope>NUCLEOTIDE SEQUENCE</scope>
    <source>
        <strain evidence="1">ChiGjej2B2-12916</strain>
    </source>
</reference>
<dbReference type="Gene3D" id="3.40.470.10">
    <property type="entry name" value="Uracil-DNA glycosylase-like domain"/>
    <property type="match status" value="1"/>
</dbReference>